<dbReference type="Pfam" id="PF00005">
    <property type="entry name" value="ABC_tran"/>
    <property type="match status" value="1"/>
</dbReference>
<evidence type="ECO:0000313" key="14">
    <source>
        <dbReference type="Proteomes" id="UP001216390"/>
    </source>
</evidence>
<feature type="domain" description="ABC transporter" evidence="11">
    <location>
        <begin position="351"/>
        <end position="586"/>
    </location>
</feature>
<dbReference type="AlphaFoldDB" id="A0AAE9Y855"/>
<feature type="transmembrane region" description="Helical" evidence="10">
    <location>
        <begin position="257"/>
        <end position="281"/>
    </location>
</feature>
<feature type="domain" description="ABC transmembrane type-1" evidence="12">
    <location>
        <begin position="36"/>
        <end position="318"/>
    </location>
</feature>
<dbReference type="GO" id="GO:0016887">
    <property type="term" value="F:ATP hydrolysis activity"/>
    <property type="evidence" value="ECO:0007669"/>
    <property type="project" value="InterPro"/>
</dbReference>
<keyword evidence="7 13" id="KW-0067">ATP-binding</keyword>
<dbReference type="PROSITE" id="PS00211">
    <property type="entry name" value="ABC_TRANSPORTER_1"/>
    <property type="match status" value="1"/>
</dbReference>
<dbReference type="GO" id="GO:0005886">
    <property type="term" value="C:plasma membrane"/>
    <property type="evidence" value="ECO:0007669"/>
    <property type="project" value="UniProtKB-SubCell"/>
</dbReference>
<evidence type="ECO:0000256" key="8">
    <source>
        <dbReference type="ARBA" id="ARBA00022989"/>
    </source>
</evidence>
<evidence type="ECO:0000313" key="13">
    <source>
        <dbReference type="EMBL" id="WCO68505.1"/>
    </source>
</evidence>
<evidence type="ECO:0000256" key="1">
    <source>
        <dbReference type="ARBA" id="ARBA00004651"/>
    </source>
</evidence>
<dbReference type="EMBL" id="CP116942">
    <property type="protein sequence ID" value="WCO68505.1"/>
    <property type="molecule type" value="Genomic_DNA"/>
</dbReference>
<sequence>MPGAAVTEEDRLDAKAAGQVMRRAARTMGPYRARLWLALGLLVTFTLCTIAGPYLVRYGIDHGIRDGDGGALDLAVGAYVAVAMVGFFVNRAQIVVISQVGEGFLRDMRNRVFDHLMRLSMPFYDREKAGVVVSRMTSDIDSMQELVQQGLLQFVSSILLIVLTLVLLALTSWELLLVVAIPMPFVILASIRFQRDSNQAYLTVRDRIGLMLSHLQEGLSGVRVIQAYGRETVETDRFAHRNKTLYRAHMRSVWIQAWYLPVIELAGTGATALVVFVGGRLVIEDSLTVGTVALFVLSLSNLFDPVQQLSQLFNQVQSGGAGLKKLYELLDTDVDVPEAPDAVALPAAGAIAVAGVGFAYRPDLDPVLRDVDLTVATGERLALVGPTGAGKSTLAKLVARYYDPTDGTVSFGGVDLRRATSDSLRQRIAVVPQEGFLFNGTIRDNVRVARAEASDEEVEAALDALGVRDRFEALPEGLETEVRERGSRLSAGEKQLVSMARAALADPTVLVLDEATSSLDPGTEAVVEDAVERLMEGRTTIVIAHRLSTAARADRVGVVDDGRLVELGSHDELLALEGGRYRALYAAWTAGLAATA</sequence>
<dbReference type="Proteomes" id="UP001216390">
    <property type="component" value="Chromosome"/>
</dbReference>
<dbReference type="GO" id="GO:0034040">
    <property type="term" value="F:ATPase-coupled lipid transmembrane transporter activity"/>
    <property type="evidence" value="ECO:0007669"/>
    <property type="project" value="TreeGrafter"/>
</dbReference>
<evidence type="ECO:0000259" key="11">
    <source>
        <dbReference type="PROSITE" id="PS50893"/>
    </source>
</evidence>
<feature type="transmembrane region" description="Helical" evidence="10">
    <location>
        <begin position="35"/>
        <end position="56"/>
    </location>
</feature>
<evidence type="ECO:0000256" key="6">
    <source>
        <dbReference type="ARBA" id="ARBA00022741"/>
    </source>
</evidence>
<dbReference type="FunFam" id="3.40.50.300:FF:001001">
    <property type="entry name" value="Multidrug ABC transporter ATP-binding protein"/>
    <property type="match status" value="1"/>
</dbReference>
<dbReference type="GO" id="GO:0005524">
    <property type="term" value="F:ATP binding"/>
    <property type="evidence" value="ECO:0007669"/>
    <property type="project" value="UniProtKB-KW"/>
</dbReference>
<dbReference type="PROSITE" id="PS50893">
    <property type="entry name" value="ABC_TRANSPORTER_2"/>
    <property type="match status" value="1"/>
</dbReference>
<dbReference type="SMART" id="SM00382">
    <property type="entry name" value="AAA"/>
    <property type="match status" value="1"/>
</dbReference>
<name>A0AAE9Y855_9ACTN</name>
<feature type="transmembrane region" description="Helical" evidence="10">
    <location>
        <begin position="175"/>
        <end position="193"/>
    </location>
</feature>
<dbReference type="InterPro" id="IPR039421">
    <property type="entry name" value="Type_1_exporter"/>
</dbReference>
<dbReference type="SUPFAM" id="SSF52540">
    <property type="entry name" value="P-loop containing nucleoside triphosphate hydrolases"/>
    <property type="match status" value="1"/>
</dbReference>
<keyword evidence="8 10" id="KW-1133">Transmembrane helix</keyword>
<dbReference type="InterPro" id="IPR003593">
    <property type="entry name" value="AAA+_ATPase"/>
</dbReference>
<evidence type="ECO:0000256" key="5">
    <source>
        <dbReference type="ARBA" id="ARBA00022692"/>
    </source>
</evidence>
<dbReference type="InterPro" id="IPR017871">
    <property type="entry name" value="ABC_transporter-like_CS"/>
</dbReference>
<dbReference type="Gene3D" id="3.40.50.300">
    <property type="entry name" value="P-loop containing nucleotide triphosphate hydrolases"/>
    <property type="match status" value="1"/>
</dbReference>
<feature type="transmembrane region" description="Helical" evidence="10">
    <location>
        <begin position="76"/>
        <end position="101"/>
    </location>
</feature>
<dbReference type="CDD" id="cd18546">
    <property type="entry name" value="ABC_6TM_Rv0194_D2_like"/>
    <property type="match status" value="1"/>
</dbReference>
<dbReference type="PROSITE" id="PS50929">
    <property type="entry name" value="ABC_TM1F"/>
    <property type="match status" value="1"/>
</dbReference>
<dbReference type="InterPro" id="IPR036640">
    <property type="entry name" value="ABC1_TM_sf"/>
</dbReference>
<dbReference type="Pfam" id="PF00664">
    <property type="entry name" value="ABC_membrane"/>
    <property type="match status" value="1"/>
</dbReference>
<dbReference type="RefSeq" id="WP_272738021.1">
    <property type="nucleotide sequence ID" value="NZ_CP116942.1"/>
</dbReference>
<dbReference type="Gene3D" id="1.20.1560.10">
    <property type="entry name" value="ABC transporter type 1, transmembrane domain"/>
    <property type="match status" value="1"/>
</dbReference>
<keyword evidence="3" id="KW-1003">Cell membrane</keyword>
<evidence type="ECO:0000256" key="9">
    <source>
        <dbReference type="ARBA" id="ARBA00023136"/>
    </source>
</evidence>
<accession>A0AAE9Y855</accession>
<dbReference type="InterPro" id="IPR027417">
    <property type="entry name" value="P-loop_NTPase"/>
</dbReference>
<protein>
    <submittedName>
        <fullName evidence="13">ABC transporter ATP-binding protein</fullName>
    </submittedName>
</protein>
<dbReference type="GO" id="GO:0140359">
    <property type="term" value="F:ABC-type transporter activity"/>
    <property type="evidence" value="ECO:0007669"/>
    <property type="project" value="InterPro"/>
</dbReference>
<reference evidence="13" key="1">
    <citation type="submission" date="2023-01" db="EMBL/GenBank/DDBJ databases">
        <title>The diversity of Class Acidimicrobiia in South China Sea sediment environments and the proposal of Iamia marina sp. nov., a novel species of the genus Iamia.</title>
        <authorList>
            <person name="He Y."/>
            <person name="Tian X."/>
        </authorList>
    </citation>
    <scope>NUCLEOTIDE SEQUENCE</scope>
    <source>
        <strain evidence="13">DSM 19957</strain>
    </source>
</reference>
<evidence type="ECO:0000256" key="3">
    <source>
        <dbReference type="ARBA" id="ARBA00022475"/>
    </source>
</evidence>
<dbReference type="PANTHER" id="PTHR24221:SF654">
    <property type="entry name" value="ATP-BINDING CASSETTE SUB-FAMILY B MEMBER 6"/>
    <property type="match status" value="1"/>
</dbReference>
<keyword evidence="5 10" id="KW-0812">Transmembrane</keyword>
<feature type="transmembrane region" description="Helical" evidence="10">
    <location>
        <begin position="151"/>
        <end position="169"/>
    </location>
</feature>
<keyword evidence="14" id="KW-1185">Reference proteome</keyword>
<dbReference type="InterPro" id="IPR003439">
    <property type="entry name" value="ABC_transporter-like_ATP-bd"/>
</dbReference>
<dbReference type="KEGG" id="ima:PO878_07155"/>
<evidence type="ECO:0000256" key="10">
    <source>
        <dbReference type="SAM" id="Phobius"/>
    </source>
</evidence>
<evidence type="ECO:0000256" key="2">
    <source>
        <dbReference type="ARBA" id="ARBA00022448"/>
    </source>
</evidence>
<evidence type="ECO:0000259" key="12">
    <source>
        <dbReference type="PROSITE" id="PS50929"/>
    </source>
</evidence>
<keyword evidence="2" id="KW-0813">Transport</keyword>
<evidence type="ECO:0000256" key="7">
    <source>
        <dbReference type="ARBA" id="ARBA00022840"/>
    </source>
</evidence>
<keyword evidence="9 10" id="KW-0472">Membrane</keyword>
<organism evidence="13 14">
    <name type="scientific">Iamia majanohamensis</name>
    <dbReference type="NCBI Taxonomy" id="467976"/>
    <lineage>
        <taxon>Bacteria</taxon>
        <taxon>Bacillati</taxon>
        <taxon>Actinomycetota</taxon>
        <taxon>Acidimicrobiia</taxon>
        <taxon>Acidimicrobiales</taxon>
        <taxon>Iamiaceae</taxon>
        <taxon>Iamia</taxon>
    </lineage>
</organism>
<evidence type="ECO:0000256" key="4">
    <source>
        <dbReference type="ARBA" id="ARBA00022519"/>
    </source>
</evidence>
<keyword evidence="4" id="KW-0997">Cell inner membrane</keyword>
<comment type="subcellular location">
    <subcellularLocation>
        <location evidence="1">Cell membrane</location>
        <topology evidence="1">Multi-pass membrane protein</topology>
    </subcellularLocation>
</comment>
<gene>
    <name evidence="13" type="ORF">PO878_07155</name>
</gene>
<proteinExistence type="predicted"/>
<dbReference type="InterPro" id="IPR011527">
    <property type="entry name" value="ABC1_TM_dom"/>
</dbReference>
<dbReference type="SUPFAM" id="SSF90123">
    <property type="entry name" value="ABC transporter transmembrane region"/>
    <property type="match status" value="1"/>
</dbReference>
<dbReference type="PANTHER" id="PTHR24221">
    <property type="entry name" value="ATP-BINDING CASSETTE SUB-FAMILY B"/>
    <property type="match status" value="1"/>
</dbReference>
<keyword evidence="6" id="KW-0547">Nucleotide-binding</keyword>